<organism evidence="1 2">
    <name type="scientific">Bacteriovorax stolpii</name>
    <name type="common">Bdellovibrio stolpii</name>
    <dbReference type="NCBI Taxonomy" id="960"/>
    <lineage>
        <taxon>Bacteria</taxon>
        <taxon>Pseudomonadati</taxon>
        <taxon>Bdellovibrionota</taxon>
        <taxon>Bacteriovoracia</taxon>
        <taxon>Bacteriovoracales</taxon>
        <taxon>Bacteriovoracaceae</taxon>
        <taxon>Bacteriovorax</taxon>
    </lineage>
</organism>
<gene>
    <name evidence="1" type="ORF">C0V70_17515</name>
</gene>
<dbReference type="KEGG" id="bsto:C0V70_17515"/>
<dbReference type="EMBL" id="CP025704">
    <property type="protein sequence ID" value="AUN99869.1"/>
    <property type="molecule type" value="Genomic_DNA"/>
</dbReference>
<dbReference type="RefSeq" id="WP_102245158.1">
    <property type="nucleotide sequence ID" value="NZ_CP025704.1"/>
</dbReference>
<proteinExistence type="predicted"/>
<protein>
    <submittedName>
        <fullName evidence="1">Uncharacterized protein</fullName>
    </submittedName>
</protein>
<keyword evidence="2" id="KW-1185">Reference proteome</keyword>
<evidence type="ECO:0000313" key="1">
    <source>
        <dbReference type="EMBL" id="AUN99869.1"/>
    </source>
</evidence>
<name>A0A2K9NWH2_BACTC</name>
<reference evidence="1 2" key="1">
    <citation type="submission" date="2018-01" db="EMBL/GenBank/DDBJ databases">
        <title>Complete genome sequence of Bacteriovorax stolpii DSM12778.</title>
        <authorList>
            <person name="Tang B."/>
            <person name="Chang J."/>
        </authorList>
    </citation>
    <scope>NUCLEOTIDE SEQUENCE [LARGE SCALE GENOMIC DNA]</scope>
    <source>
        <strain evidence="1 2">DSM 12778</strain>
    </source>
</reference>
<dbReference type="AlphaFoldDB" id="A0A2K9NWH2"/>
<accession>A0A2K9NWH2</accession>
<evidence type="ECO:0000313" key="2">
    <source>
        <dbReference type="Proteomes" id="UP000235584"/>
    </source>
</evidence>
<sequence length="252" mass="29034">MSEIVSWKRAALQKLLEIEGGSSVYSHQKNIIQEERPSIFYTIAEKRLPMNEVIAMVKSDFATNLPEGHFSNGIVELTLKLLEKSKDKIDSLSSLFVAIETNWGVIDPRFERRKFYDHYHPPRGDRNEISTLSYFAPLYLENKVDESFNYCDLSKMNLAGKPYSFWKNNNPEKIAEDFIELSQKTLPADWKKILFPENGALEIAFDSFYNLHNLSDLSGNLFLTIVINDVELKTKMTKGGMLFTYLSPNEIE</sequence>
<dbReference type="Proteomes" id="UP000235584">
    <property type="component" value="Chromosome"/>
</dbReference>